<dbReference type="InterPro" id="IPR036380">
    <property type="entry name" value="Isochorismatase-like_sf"/>
</dbReference>
<evidence type="ECO:0000256" key="6">
    <source>
        <dbReference type="ARBA" id="ARBA00039017"/>
    </source>
</evidence>
<dbReference type="InterPro" id="IPR000868">
    <property type="entry name" value="Isochorismatase-like_dom"/>
</dbReference>
<dbReference type="SUPFAM" id="SSF52499">
    <property type="entry name" value="Isochorismatase-like hydrolases"/>
    <property type="match status" value="1"/>
</dbReference>
<dbReference type="GO" id="GO:0008936">
    <property type="term" value="F:nicotinamidase activity"/>
    <property type="evidence" value="ECO:0007669"/>
    <property type="project" value="UniProtKB-EC"/>
</dbReference>
<comment type="pathway">
    <text evidence="5">Cofactor biosynthesis; nicotinate biosynthesis; nicotinate from nicotinamide: step 1/1.</text>
</comment>
<evidence type="ECO:0000313" key="10">
    <source>
        <dbReference type="Proteomes" id="UP001146793"/>
    </source>
</evidence>
<evidence type="ECO:0000256" key="4">
    <source>
        <dbReference type="ARBA" id="ARBA00022801"/>
    </source>
</evidence>
<name>A0AAV7Z375_9EUKA</name>
<dbReference type="PANTHER" id="PTHR11080">
    <property type="entry name" value="PYRAZINAMIDASE/NICOTINAMIDASE"/>
    <property type="match status" value="1"/>
</dbReference>
<evidence type="ECO:0000259" key="8">
    <source>
        <dbReference type="Pfam" id="PF00857"/>
    </source>
</evidence>
<dbReference type="AlphaFoldDB" id="A0AAV7Z375"/>
<dbReference type="Proteomes" id="UP001146793">
    <property type="component" value="Unassembled WGS sequence"/>
</dbReference>
<evidence type="ECO:0000256" key="1">
    <source>
        <dbReference type="ARBA" id="ARBA00006336"/>
    </source>
</evidence>
<evidence type="ECO:0000256" key="7">
    <source>
        <dbReference type="ARBA" id="ARBA00043224"/>
    </source>
</evidence>
<keyword evidence="2" id="KW-0662">Pyridine nucleotide biosynthesis</keyword>
<proteinExistence type="inferred from homology"/>
<comment type="caution">
    <text evidence="9">The sequence shown here is derived from an EMBL/GenBank/DDBJ whole genome shotgun (WGS) entry which is preliminary data.</text>
</comment>
<dbReference type="Pfam" id="PF00857">
    <property type="entry name" value="Isochorismatase"/>
    <property type="match status" value="1"/>
</dbReference>
<evidence type="ECO:0000313" key="9">
    <source>
        <dbReference type="EMBL" id="KAJ3436561.1"/>
    </source>
</evidence>
<evidence type="ECO:0000256" key="2">
    <source>
        <dbReference type="ARBA" id="ARBA00022642"/>
    </source>
</evidence>
<gene>
    <name evidence="9" type="ORF">M0812_18620</name>
</gene>
<comment type="similarity">
    <text evidence="1">Belongs to the isochorismatase family.</text>
</comment>
<dbReference type="EMBL" id="JANTQA010000036">
    <property type="protein sequence ID" value="KAJ3436561.1"/>
    <property type="molecule type" value="Genomic_DNA"/>
</dbReference>
<keyword evidence="4" id="KW-0378">Hydrolase</keyword>
<feature type="domain" description="Isochorismatase-like" evidence="8">
    <location>
        <begin position="7"/>
        <end position="194"/>
    </location>
</feature>
<keyword evidence="3" id="KW-0479">Metal-binding</keyword>
<dbReference type="PANTHER" id="PTHR11080:SF2">
    <property type="entry name" value="LD05707P"/>
    <property type="match status" value="1"/>
</dbReference>
<dbReference type="GO" id="GO:0019363">
    <property type="term" value="P:pyridine nucleotide biosynthetic process"/>
    <property type="evidence" value="ECO:0007669"/>
    <property type="project" value="UniProtKB-KW"/>
</dbReference>
<dbReference type="EC" id="3.5.1.19" evidence="6"/>
<accession>A0AAV7Z375</accession>
<evidence type="ECO:0000256" key="5">
    <source>
        <dbReference type="ARBA" id="ARBA00037900"/>
    </source>
</evidence>
<protein>
    <recommendedName>
        <fullName evidence="6">nicotinamidase</fullName>
        <ecNumber evidence="6">3.5.1.19</ecNumber>
    </recommendedName>
    <alternativeName>
        <fullName evidence="7">Nicotinamide deamidase</fullName>
    </alternativeName>
</protein>
<sequence>MTQNYSLIIVDPQIDFISGSLAVNNAEEIFEPILSISNKFENIFVTQDYHPKEHISFASTHNVELFSIIELPYGKQVMWPDHCVQGTKGVEFDDSINQIKNKTIIKKGLQKDLESYSGFHLTELKESLTKKNIEKIFVCGLATDFCVKKTAMDGVKEGFQVYVLLDCSRGVAEKTVNEAIEEMKNKGITFINTTELDEHLN</sequence>
<dbReference type="GO" id="GO:0046872">
    <property type="term" value="F:metal ion binding"/>
    <property type="evidence" value="ECO:0007669"/>
    <property type="project" value="UniProtKB-KW"/>
</dbReference>
<dbReference type="Gene3D" id="3.40.50.850">
    <property type="entry name" value="Isochorismatase-like"/>
    <property type="match status" value="1"/>
</dbReference>
<evidence type="ECO:0000256" key="3">
    <source>
        <dbReference type="ARBA" id="ARBA00022723"/>
    </source>
</evidence>
<reference evidence="9" key="1">
    <citation type="submission" date="2022-08" db="EMBL/GenBank/DDBJ databases">
        <title>Novel sulphate-reducing endosymbionts in the free-living metamonad Anaeramoeba.</title>
        <authorList>
            <person name="Jerlstrom-Hultqvist J."/>
            <person name="Cepicka I."/>
            <person name="Gallot-Lavallee L."/>
            <person name="Salas-Leiva D."/>
            <person name="Curtis B.A."/>
            <person name="Zahonova K."/>
            <person name="Pipaliya S."/>
            <person name="Dacks J."/>
            <person name="Roger A.J."/>
        </authorList>
    </citation>
    <scope>NUCLEOTIDE SEQUENCE</scope>
    <source>
        <strain evidence="9">Busselton2</strain>
    </source>
</reference>
<dbReference type="CDD" id="cd01011">
    <property type="entry name" value="nicotinamidase"/>
    <property type="match status" value="1"/>
</dbReference>
<organism evidence="9 10">
    <name type="scientific">Anaeramoeba flamelloides</name>
    <dbReference type="NCBI Taxonomy" id="1746091"/>
    <lineage>
        <taxon>Eukaryota</taxon>
        <taxon>Metamonada</taxon>
        <taxon>Anaeramoebidae</taxon>
        <taxon>Anaeramoeba</taxon>
    </lineage>
</organism>
<dbReference type="InterPro" id="IPR052347">
    <property type="entry name" value="Isochorismatase_Nicotinamidase"/>
</dbReference>